<evidence type="ECO:0000256" key="2">
    <source>
        <dbReference type="PROSITE-ProRule" id="PRU01002"/>
    </source>
</evidence>
<evidence type="ECO:0000256" key="1">
    <source>
        <dbReference type="ARBA" id="ARBA00023242"/>
    </source>
</evidence>
<organism evidence="5 6">
    <name type="scientific">Actinidia rufa</name>
    <dbReference type="NCBI Taxonomy" id="165716"/>
    <lineage>
        <taxon>Eukaryota</taxon>
        <taxon>Viridiplantae</taxon>
        <taxon>Streptophyta</taxon>
        <taxon>Embryophyta</taxon>
        <taxon>Tracheophyta</taxon>
        <taxon>Spermatophyta</taxon>
        <taxon>Magnoliopsida</taxon>
        <taxon>eudicotyledons</taxon>
        <taxon>Gunneridae</taxon>
        <taxon>Pentapetalae</taxon>
        <taxon>asterids</taxon>
        <taxon>Ericales</taxon>
        <taxon>Actinidiaceae</taxon>
        <taxon>Actinidia</taxon>
    </lineage>
</organism>
<reference evidence="5 6" key="1">
    <citation type="submission" date="2019-07" db="EMBL/GenBank/DDBJ databases">
        <title>De Novo Assembly of kiwifruit Actinidia rufa.</title>
        <authorList>
            <person name="Sugita-Konishi S."/>
            <person name="Sato K."/>
            <person name="Mori E."/>
            <person name="Abe Y."/>
            <person name="Kisaki G."/>
            <person name="Hamano K."/>
            <person name="Suezawa K."/>
            <person name="Otani M."/>
            <person name="Fukuda T."/>
            <person name="Manabe T."/>
            <person name="Gomi K."/>
            <person name="Tabuchi M."/>
            <person name="Akimitsu K."/>
            <person name="Kataoka I."/>
        </authorList>
    </citation>
    <scope>NUCLEOTIDE SEQUENCE [LARGE SCALE GENOMIC DNA]</scope>
    <source>
        <strain evidence="6">cv. Fuchu</strain>
    </source>
</reference>
<dbReference type="AlphaFoldDB" id="A0A7J0HCU1"/>
<sequence>MVQQHLEKSHTCSQPSDSPNQTPPPPSAQHPMIETAKDVEGEEDREKTNYTRKACLLGAEVGCSSHHQEVGRWCEGDKVVPPKKRRDFGKIMEREKKMKAKMKSKTNKKYAKPNEEQGSKANEEGDNGNNRVGKKLKRGDVIMEGSQCSRVNGRGWRCCQQTLVGYSLCEHHLCKGRLRSIATVRYPDMTTTTTSAPKKDIDYEPLSISSGIVL</sequence>
<dbReference type="InterPro" id="IPR014977">
    <property type="entry name" value="WRC_dom"/>
</dbReference>
<feature type="compositionally biased region" description="Basic and acidic residues" evidence="3">
    <location>
        <begin position="112"/>
        <end position="123"/>
    </location>
</feature>
<keyword evidence="6" id="KW-1185">Reference proteome</keyword>
<dbReference type="EMBL" id="BJWL01000029">
    <property type="protein sequence ID" value="GFZ20933.1"/>
    <property type="molecule type" value="Genomic_DNA"/>
</dbReference>
<feature type="region of interest" description="Disordered" evidence="3">
    <location>
        <begin position="99"/>
        <end position="133"/>
    </location>
</feature>
<evidence type="ECO:0000313" key="6">
    <source>
        <dbReference type="Proteomes" id="UP000585474"/>
    </source>
</evidence>
<feature type="domain" description="WRC" evidence="4">
    <location>
        <begin position="142"/>
        <end position="187"/>
    </location>
</feature>
<feature type="region of interest" description="Disordered" evidence="3">
    <location>
        <begin position="1"/>
        <end position="48"/>
    </location>
</feature>
<keyword evidence="1" id="KW-0539">Nucleus</keyword>
<dbReference type="PROSITE" id="PS51667">
    <property type="entry name" value="WRC"/>
    <property type="match status" value="1"/>
</dbReference>
<dbReference type="Proteomes" id="UP000585474">
    <property type="component" value="Unassembled WGS sequence"/>
</dbReference>
<dbReference type="PANTHER" id="PTHR34122:SF1">
    <property type="entry name" value="EXPRESSED PROTEIN"/>
    <property type="match status" value="1"/>
</dbReference>
<evidence type="ECO:0000259" key="4">
    <source>
        <dbReference type="PROSITE" id="PS51667"/>
    </source>
</evidence>
<dbReference type="PANTHER" id="PTHR34122">
    <property type="entry name" value="EXPRESSED PROTEIN-RELATED"/>
    <property type="match status" value="1"/>
</dbReference>
<proteinExistence type="predicted"/>
<gene>
    <name evidence="5" type="ORF">Acr_29g0000950</name>
</gene>
<feature type="compositionally biased region" description="Basic and acidic residues" evidence="3">
    <location>
        <begin position="1"/>
        <end position="10"/>
    </location>
</feature>
<evidence type="ECO:0000313" key="5">
    <source>
        <dbReference type="EMBL" id="GFZ20933.1"/>
    </source>
</evidence>
<dbReference type="OrthoDB" id="686202at2759"/>
<evidence type="ECO:0000256" key="3">
    <source>
        <dbReference type="SAM" id="MobiDB-lite"/>
    </source>
</evidence>
<comment type="caution">
    <text evidence="5">The sequence shown here is derived from an EMBL/GenBank/DDBJ whole genome shotgun (WGS) entry which is preliminary data.</text>
</comment>
<comment type="caution">
    <text evidence="2">Lacks conserved residue(s) required for the propagation of feature annotation.</text>
</comment>
<protein>
    <recommendedName>
        <fullName evidence="4">WRC domain-containing protein</fullName>
    </recommendedName>
</protein>
<feature type="compositionally biased region" description="Basic residues" evidence="3">
    <location>
        <begin position="99"/>
        <end position="111"/>
    </location>
</feature>
<dbReference type="Pfam" id="PF08879">
    <property type="entry name" value="WRC"/>
    <property type="match status" value="1"/>
</dbReference>
<accession>A0A7J0HCU1</accession>
<name>A0A7J0HCU1_9ERIC</name>
<feature type="compositionally biased region" description="Basic and acidic residues" evidence="3">
    <location>
        <begin position="35"/>
        <end position="48"/>
    </location>
</feature>